<proteinExistence type="predicted"/>
<dbReference type="GeneID" id="83208974"/>
<accession>A0AAD7VBH3</accession>
<evidence type="ECO:0000313" key="1">
    <source>
        <dbReference type="EMBL" id="KAJ8662594.1"/>
    </source>
</evidence>
<dbReference type="AlphaFoldDB" id="A0AAD7VBH3"/>
<organism evidence="1 2">
    <name type="scientific">Lichtheimia ornata</name>
    <dbReference type="NCBI Taxonomy" id="688661"/>
    <lineage>
        <taxon>Eukaryota</taxon>
        <taxon>Fungi</taxon>
        <taxon>Fungi incertae sedis</taxon>
        <taxon>Mucoromycota</taxon>
        <taxon>Mucoromycotina</taxon>
        <taxon>Mucoromycetes</taxon>
        <taxon>Mucorales</taxon>
        <taxon>Lichtheimiaceae</taxon>
        <taxon>Lichtheimia</taxon>
    </lineage>
</organism>
<sequence>MGSFENPPERVLSNIVTQGFFTSPSTLWLRYLHRQYRSLIRLNRHHHNDESYQARLQQLRHDIDNSSKMRKLIILHYVLVSKWREYGERSNKYFYECLKDRQVAKYIPAIANEDGTLATTPDDMVSRAHDFLTASCINAEAIDTSALSNILQAIPEDLSIAEDDQELLAMPWSDDEILNGISRSPYRSSPGVDGFPYELLRFLYGHPRVKPLCSRFSMKLSLWRVHTSFLAYFGGDSFTETR</sequence>
<name>A0AAD7VBH3_9FUNG</name>
<dbReference type="EMBL" id="JARTCD010000004">
    <property type="protein sequence ID" value="KAJ8662594.1"/>
    <property type="molecule type" value="Genomic_DNA"/>
</dbReference>
<dbReference type="RefSeq" id="XP_058347507.1">
    <property type="nucleotide sequence ID" value="XM_058481650.1"/>
</dbReference>
<evidence type="ECO:0000313" key="2">
    <source>
        <dbReference type="Proteomes" id="UP001234581"/>
    </source>
</evidence>
<reference evidence="1 2" key="1">
    <citation type="submission" date="2023-03" db="EMBL/GenBank/DDBJ databases">
        <title>Genome sequence of Lichtheimia ornata CBS 291.66.</title>
        <authorList>
            <person name="Mohabir J.T."/>
            <person name="Shea T.P."/>
            <person name="Kurbessoian T."/>
            <person name="Berby B."/>
            <person name="Fontaine J."/>
            <person name="Livny J."/>
            <person name="Gnirke A."/>
            <person name="Stajich J.E."/>
            <person name="Cuomo C.A."/>
        </authorList>
    </citation>
    <scope>NUCLEOTIDE SEQUENCE [LARGE SCALE GENOMIC DNA]</scope>
    <source>
        <strain evidence="1">CBS 291.66</strain>
    </source>
</reference>
<keyword evidence="2" id="KW-1185">Reference proteome</keyword>
<protein>
    <submittedName>
        <fullName evidence="1">Uncharacterized protein</fullName>
    </submittedName>
</protein>
<gene>
    <name evidence="1" type="ORF">O0I10_001556</name>
</gene>
<dbReference type="Proteomes" id="UP001234581">
    <property type="component" value="Unassembled WGS sequence"/>
</dbReference>
<comment type="caution">
    <text evidence="1">The sequence shown here is derived from an EMBL/GenBank/DDBJ whole genome shotgun (WGS) entry which is preliminary data.</text>
</comment>